<gene>
    <name evidence="1" type="ORF">BDR25DRAFT_360675</name>
</gene>
<proteinExistence type="predicted"/>
<name>A0ACB6QEA8_9PLEO</name>
<evidence type="ECO:0000313" key="1">
    <source>
        <dbReference type="EMBL" id="KAF2465313.1"/>
    </source>
</evidence>
<dbReference type="Proteomes" id="UP000799755">
    <property type="component" value="Unassembled WGS sequence"/>
</dbReference>
<sequence>MSALSRFLFTRKRLNNTTVSQVLIAPRPASLQDSLTRLYGLRTNSTSTSSIDTMKTRKSIPYLLHSKDELSPYKRLGVMIVGIKWAKNFTETWFPFPKFKHHLRVRLRGRMFYTRKTHRQNLNLSLLCTCKQISLEGFKVIYGENEFGFFAYNSSMAACLLRPLTNGMPDGGYGKTGTEGIGGVRNKFLSAHEMAAWLLISLIQSMVSAWRSISVLRTEYRKGRIAAYQANKGCSCATALVAVTFDAQFPITTPSLTRRRKHGSCQEKKNEEDVMSTTLRSCQVKRARIWPPRPATNNLLYILPKKLKTSRQLDNQTPTSGNSLNLHGQNTRKSTKPHLATLSHKTNCKAGLPAFRAHKPRELRKYKRFPELYKEMKYAYRFPFRFLDLPVEIRLSIYEIVLKLSKPIEMWPETGFPGLGNRMARGRNFRKLHKAHSKWNCNINLLRTCRLINTEAGEIYYGKNSFRFSAVNGWMVANTFLYQIGRRNYQHITSLTLPLPFWYEDYENRFKCIYTSTSFRNFTAAVPFRHPRDLDYELSCFDVCYALMKFERLKTLNLVLPHWYQFCGVFPYGYLASEIQKTGVLPLLREQHPENKMIEAILKLQEKLSGTLSVSIVRLFHSFRPAEFKFMKCPHHWKFVQQCTELGWGVKYAVYRNGAYEVVDSTGGEYEEIAPDDIDLAGYRLEGTGIESSIWEGIRWLPSSKSFKAARVERKTQKSEYVEDFNELMKLWINGSSKIYNNHSQ</sequence>
<evidence type="ECO:0000313" key="2">
    <source>
        <dbReference type="Proteomes" id="UP000799755"/>
    </source>
</evidence>
<organism evidence="1 2">
    <name type="scientific">Lindgomyces ingoldianus</name>
    <dbReference type="NCBI Taxonomy" id="673940"/>
    <lineage>
        <taxon>Eukaryota</taxon>
        <taxon>Fungi</taxon>
        <taxon>Dikarya</taxon>
        <taxon>Ascomycota</taxon>
        <taxon>Pezizomycotina</taxon>
        <taxon>Dothideomycetes</taxon>
        <taxon>Pleosporomycetidae</taxon>
        <taxon>Pleosporales</taxon>
        <taxon>Lindgomycetaceae</taxon>
        <taxon>Lindgomyces</taxon>
    </lineage>
</organism>
<accession>A0ACB6QEA8</accession>
<dbReference type="EMBL" id="MU003530">
    <property type="protein sequence ID" value="KAF2465313.1"/>
    <property type="molecule type" value="Genomic_DNA"/>
</dbReference>
<keyword evidence="2" id="KW-1185">Reference proteome</keyword>
<protein>
    <submittedName>
        <fullName evidence="1">Uncharacterized protein</fullName>
    </submittedName>
</protein>
<comment type="caution">
    <text evidence="1">The sequence shown here is derived from an EMBL/GenBank/DDBJ whole genome shotgun (WGS) entry which is preliminary data.</text>
</comment>
<reference evidence="1" key="1">
    <citation type="journal article" date="2020" name="Stud. Mycol.">
        <title>101 Dothideomycetes genomes: a test case for predicting lifestyles and emergence of pathogens.</title>
        <authorList>
            <person name="Haridas S."/>
            <person name="Albert R."/>
            <person name="Binder M."/>
            <person name="Bloem J."/>
            <person name="Labutti K."/>
            <person name="Salamov A."/>
            <person name="Andreopoulos B."/>
            <person name="Baker S."/>
            <person name="Barry K."/>
            <person name="Bills G."/>
            <person name="Bluhm B."/>
            <person name="Cannon C."/>
            <person name="Castanera R."/>
            <person name="Culley D."/>
            <person name="Daum C."/>
            <person name="Ezra D."/>
            <person name="Gonzalez J."/>
            <person name="Henrissat B."/>
            <person name="Kuo A."/>
            <person name="Liang C."/>
            <person name="Lipzen A."/>
            <person name="Lutzoni F."/>
            <person name="Magnuson J."/>
            <person name="Mondo S."/>
            <person name="Nolan M."/>
            <person name="Ohm R."/>
            <person name="Pangilinan J."/>
            <person name="Park H.-J."/>
            <person name="Ramirez L."/>
            <person name="Alfaro M."/>
            <person name="Sun H."/>
            <person name="Tritt A."/>
            <person name="Yoshinaga Y."/>
            <person name="Zwiers L.-H."/>
            <person name="Turgeon B."/>
            <person name="Goodwin S."/>
            <person name="Spatafora J."/>
            <person name="Crous P."/>
            <person name="Grigoriev I."/>
        </authorList>
    </citation>
    <scope>NUCLEOTIDE SEQUENCE</scope>
    <source>
        <strain evidence="1">ATCC 200398</strain>
    </source>
</reference>